<protein>
    <submittedName>
        <fullName evidence="1">Uncharacterized protein</fullName>
    </submittedName>
</protein>
<dbReference type="OrthoDB" id="4772924at2"/>
<evidence type="ECO:0000313" key="2">
    <source>
        <dbReference type="Proteomes" id="UP000017052"/>
    </source>
</evidence>
<reference evidence="1" key="1">
    <citation type="submission" date="2013-08" db="EMBL/GenBank/DDBJ databases">
        <authorList>
            <person name="Durkin A.S."/>
            <person name="Haft D.R."/>
            <person name="McCorrison J."/>
            <person name="Torralba M."/>
            <person name="Gillis M."/>
            <person name="Haft D.H."/>
            <person name="Methe B."/>
            <person name="Sutton G."/>
            <person name="Nelson K.E."/>
        </authorList>
    </citation>
    <scope>NUCLEOTIDE SEQUENCE [LARGE SCALE GENOMIC DNA]</scope>
    <source>
        <strain evidence="1">F0233</strain>
    </source>
</reference>
<dbReference type="Proteomes" id="UP000017052">
    <property type="component" value="Unassembled WGS sequence"/>
</dbReference>
<proteinExistence type="predicted"/>
<dbReference type="GeneID" id="95360749"/>
<gene>
    <name evidence="1" type="ORF">HMPREF0682_0822</name>
</gene>
<comment type="caution">
    <text evidence="1">The sequence shown here is derived from an EMBL/GenBank/DDBJ whole genome shotgun (WGS) entry which is preliminary data.</text>
</comment>
<dbReference type="AlphaFoldDB" id="U2QFV4"/>
<dbReference type="RefSeq" id="WP_021797726.1">
    <property type="nucleotide sequence ID" value="NZ_ACVN02000196.1"/>
</dbReference>
<evidence type="ECO:0000313" key="1">
    <source>
        <dbReference type="EMBL" id="ERK55054.1"/>
    </source>
</evidence>
<accession>U2QFV4</accession>
<sequence>MSAGSGPGRRLHRRDRFGRRGRAVLSAVVVALLALLAVDVRLVAFPDRAGLPGHADVLFVLGPHDAGRIADALRLMDAGLADELVVSTPTHGSLLDPAPSTAFCTAEHPYPVTCFVPEPSTTRGEAAQLARWRAERGWGTVIVLTARPHVSRTRYIMGQCGGGPVTVLSYDGGMNPPRWARQFAYQGVAFVKAAVMGPCR</sequence>
<name>U2QFV4_9ACTN</name>
<dbReference type="EMBL" id="ACVN02000196">
    <property type="protein sequence ID" value="ERK55054.1"/>
    <property type="molecule type" value="Genomic_DNA"/>
</dbReference>
<organism evidence="1 2">
    <name type="scientific">Propionibacterium acidifaciens F0233</name>
    <dbReference type="NCBI Taxonomy" id="553198"/>
    <lineage>
        <taxon>Bacteria</taxon>
        <taxon>Bacillati</taxon>
        <taxon>Actinomycetota</taxon>
        <taxon>Actinomycetes</taxon>
        <taxon>Propionibacteriales</taxon>
        <taxon>Propionibacteriaceae</taxon>
        <taxon>Propionibacterium</taxon>
    </lineage>
</organism>
<keyword evidence="2" id="KW-1185">Reference proteome</keyword>